<accession>A0A1E5BIS1</accession>
<evidence type="ECO:0000313" key="1">
    <source>
        <dbReference type="EMBL" id="OEE37334.1"/>
    </source>
</evidence>
<evidence type="ECO:0000313" key="2">
    <source>
        <dbReference type="Proteomes" id="UP000094741"/>
    </source>
</evidence>
<gene>
    <name evidence="1" type="ORF">A1QO_04300</name>
</gene>
<name>A0A1E5BIS1_9VIBR</name>
<dbReference type="EMBL" id="AJYQ02000020">
    <property type="protein sequence ID" value="OEE37334.1"/>
    <property type="molecule type" value="Genomic_DNA"/>
</dbReference>
<organism evidence="1 2">
    <name type="scientific">Vibrio genomosp. F10 str. ZF-129</name>
    <dbReference type="NCBI Taxonomy" id="1187848"/>
    <lineage>
        <taxon>Bacteria</taxon>
        <taxon>Pseudomonadati</taxon>
        <taxon>Pseudomonadota</taxon>
        <taxon>Gammaproteobacteria</taxon>
        <taxon>Vibrionales</taxon>
        <taxon>Vibrionaceae</taxon>
        <taxon>Vibrio</taxon>
    </lineage>
</organism>
<proteinExistence type="predicted"/>
<sequence>MKLNALIEYLNTNEWIESPRFKNHFIKTGIVGFVAIDHTTREAFIVEFPGDVPWARFSDIEQFERDILHLQ</sequence>
<dbReference type="OrthoDB" id="9940775at2"/>
<dbReference type="Proteomes" id="UP000094741">
    <property type="component" value="Unassembled WGS sequence"/>
</dbReference>
<comment type="caution">
    <text evidence="1">The sequence shown here is derived from an EMBL/GenBank/DDBJ whole genome shotgun (WGS) entry which is preliminary data.</text>
</comment>
<reference evidence="1 2" key="1">
    <citation type="journal article" date="2012" name="Science">
        <title>Ecological populations of bacteria act as socially cohesive units of antibiotic production and resistance.</title>
        <authorList>
            <person name="Cordero O.X."/>
            <person name="Wildschutte H."/>
            <person name="Kirkup B."/>
            <person name="Proehl S."/>
            <person name="Ngo L."/>
            <person name="Hussain F."/>
            <person name="Le Roux F."/>
            <person name="Mincer T."/>
            <person name="Polz M.F."/>
        </authorList>
    </citation>
    <scope>NUCLEOTIDE SEQUENCE [LARGE SCALE GENOMIC DNA]</scope>
    <source>
        <strain evidence="1 2">ZF-129</strain>
    </source>
</reference>
<protein>
    <submittedName>
        <fullName evidence="1">Uncharacterized protein</fullName>
    </submittedName>
</protein>
<dbReference type="AlphaFoldDB" id="A0A1E5BIS1"/>
<dbReference type="RefSeq" id="WP_017041814.1">
    <property type="nucleotide sequence ID" value="NZ_AJYQ02000020.1"/>
</dbReference>